<name>A0A6C0DY78_9ZZZZ</name>
<organism evidence="1">
    <name type="scientific">viral metagenome</name>
    <dbReference type="NCBI Taxonomy" id="1070528"/>
    <lineage>
        <taxon>unclassified sequences</taxon>
        <taxon>metagenomes</taxon>
        <taxon>organismal metagenomes</taxon>
    </lineage>
</organism>
<protein>
    <recommendedName>
        <fullName evidence="2">Sulfotransferase domain-containing protein</fullName>
    </recommendedName>
</protein>
<dbReference type="GO" id="GO:0008146">
    <property type="term" value="F:sulfotransferase activity"/>
    <property type="evidence" value="ECO:0007669"/>
    <property type="project" value="InterPro"/>
</dbReference>
<dbReference type="InterPro" id="IPR005331">
    <property type="entry name" value="Sulfotransferase"/>
</dbReference>
<dbReference type="AlphaFoldDB" id="A0A6C0DY78"/>
<reference evidence="1" key="1">
    <citation type="journal article" date="2020" name="Nature">
        <title>Giant virus diversity and host interactions through global metagenomics.</title>
        <authorList>
            <person name="Schulz F."/>
            <person name="Roux S."/>
            <person name="Paez-Espino D."/>
            <person name="Jungbluth S."/>
            <person name="Walsh D.A."/>
            <person name="Denef V.J."/>
            <person name="McMahon K.D."/>
            <person name="Konstantinidis K.T."/>
            <person name="Eloe-Fadrosh E.A."/>
            <person name="Kyrpides N.C."/>
            <person name="Woyke T."/>
        </authorList>
    </citation>
    <scope>NUCLEOTIDE SEQUENCE</scope>
    <source>
        <strain evidence="1">GVMAG-M-3300023179-103</strain>
    </source>
</reference>
<proteinExistence type="predicted"/>
<dbReference type="GO" id="GO:0016020">
    <property type="term" value="C:membrane"/>
    <property type="evidence" value="ECO:0007669"/>
    <property type="project" value="InterPro"/>
</dbReference>
<dbReference type="Pfam" id="PF03567">
    <property type="entry name" value="Sulfotransfer_2"/>
    <property type="match status" value="1"/>
</dbReference>
<sequence>MPYFRKNDINILFIHIPKTGGTSIETYFSQKYDIPLNYKSLYYHYPLRRKLKINSTLQHITYKSMYKYKKELKIKFNNIKIITIVRNPYERIISDLFYFDKIDIKTKKDKVFTIIQKYLTQKNLDNHNIPQYKFIIDKNKNIIPNLHILHTETLTTDMNELGFVDFNEFKNANPNKINYYKYLNNDSIQLINQFYDKDFSLFGYEKIIV</sequence>
<dbReference type="EMBL" id="MN739697">
    <property type="protein sequence ID" value="QHT21827.1"/>
    <property type="molecule type" value="Genomic_DNA"/>
</dbReference>
<evidence type="ECO:0008006" key="2">
    <source>
        <dbReference type="Google" id="ProtNLM"/>
    </source>
</evidence>
<dbReference type="Gene3D" id="3.40.50.300">
    <property type="entry name" value="P-loop containing nucleotide triphosphate hydrolases"/>
    <property type="match status" value="1"/>
</dbReference>
<dbReference type="InterPro" id="IPR027417">
    <property type="entry name" value="P-loop_NTPase"/>
</dbReference>
<dbReference type="SUPFAM" id="SSF52540">
    <property type="entry name" value="P-loop containing nucleoside triphosphate hydrolases"/>
    <property type="match status" value="1"/>
</dbReference>
<accession>A0A6C0DY78</accession>
<evidence type="ECO:0000313" key="1">
    <source>
        <dbReference type="EMBL" id="QHT21827.1"/>
    </source>
</evidence>